<dbReference type="InterPro" id="IPR000873">
    <property type="entry name" value="AMP-dep_synth/lig_dom"/>
</dbReference>
<dbReference type="GO" id="GO:0005777">
    <property type="term" value="C:peroxisome"/>
    <property type="evidence" value="ECO:0007669"/>
    <property type="project" value="UniProtKB-SubCell"/>
</dbReference>
<dbReference type="SUPFAM" id="SSF56801">
    <property type="entry name" value="Acetyl-CoA synthetase-like"/>
    <property type="match status" value="1"/>
</dbReference>
<accession>A0A9P0FLU6</accession>
<comment type="subcellular location">
    <subcellularLocation>
        <location evidence="1">Peroxisome</location>
    </subcellularLocation>
</comment>
<dbReference type="OrthoDB" id="10253869at2759"/>
<evidence type="ECO:0000256" key="1">
    <source>
        <dbReference type="ARBA" id="ARBA00004275"/>
    </source>
</evidence>
<dbReference type="GO" id="GO:0016405">
    <property type="term" value="F:CoA-ligase activity"/>
    <property type="evidence" value="ECO:0007669"/>
    <property type="project" value="TreeGrafter"/>
</dbReference>
<comment type="similarity">
    <text evidence="2">Belongs to the ATP-dependent AMP-binding enzyme family.</text>
</comment>
<evidence type="ECO:0000259" key="5">
    <source>
        <dbReference type="Pfam" id="PF00501"/>
    </source>
</evidence>
<evidence type="ECO:0000313" key="7">
    <source>
        <dbReference type="EMBL" id="CAH0559251.1"/>
    </source>
</evidence>
<proteinExistence type="inferred from homology"/>
<feature type="domain" description="AMP-binding enzyme C-terminal" evidence="6">
    <location>
        <begin position="454"/>
        <end position="530"/>
    </location>
</feature>
<dbReference type="InterPro" id="IPR042099">
    <property type="entry name" value="ANL_N_sf"/>
</dbReference>
<evidence type="ECO:0000256" key="4">
    <source>
        <dbReference type="ARBA" id="ARBA00023140"/>
    </source>
</evidence>
<dbReference type="PANTHER" id="PTHR24096">
    <property type="entry name" value="LONG-CHAIN-FATTY-ACID--COA LIGASE"/>
    <property type="match status" value="1"/>
</dbReference>
<reference evidence="7" key="1">
    <citation type="submission" date="2021-12" db="EMBL/GenBank/DDBJ databases">
        <authorList>
            <person name="King R."/>
        </authorList>
    </citation>
    <scope>NUCLEOTIDE SEQUENCE</scope>
</reference>
<dbReference type="Proteomes" id="UP001154078">
    <property type="component" value="Chromosome 6"/>
</dbReference>
<gene>
    <name evidence="7" type="ORF">MELIAE_LOCUS9375</name>
</gene>
<dbReference type="PROSITE" id="PS00455">
    <property type="entry name" value="AMP_BINDING"/>
    <property type="match status" value="1"/>
</dbReference>
<dbReference type="PANTHER" id="PTHR24096:SF149">
    <property type="entry name" value="AMP-BINDING DOMAIN-CONTAINING PROTEIN-RELATED"/>
    <property type="match status" value="1"/>
</dbReference>
<organism evidence="7 8">
    <name type="scientific">Brassicogethes aeneus</name>
    <name type="common">Rape pollen beetle</name>
    <name type="synonym">Meligethes aeneus</name>
    <dbReference type="NCBI Taxonomy" id="1431903"/>
    <lineage>
        <taxon>Eukaryota</taxon>
        <taxon>Metazoa</taxon>
        <taxon>Ecdysozoa</taxon>
        <taxon>Arthropoda</taxon>
        <taxon>Hexapoda</taxon>
        <taxon>Insecta</taxon>
        <taxon>Pterygota</taxon>
        <taxon>Neoptera</taxon>
        <taxon>Endopterygota</taxon>
        <taxon>Coleoptera</taxon>
        <taxon>Polyphaga</taxon>
        <taxon>Cucujiformia</taxon>
        <taxon>Nitidulidae</taxon>
        <taxon>Meligethinae</taxon>
        <taxon>Brassicogethes</taxon>
    </lineage>
</organism>
<evidence type="ECO:0000259" key="6">
    <source>
        <dbReference type="Pfam" id="PF13193"/>
    </source>
</evidence>
<keyword evidence="3" id="KW-0436">Ligase</keyword>
<feature type="domain" description="AMP-dependent synthetase/ligase" evidence="5">
    <location>
        <begin position="30"/>
        <end position="405"/>
    </location>
</feature>
<dbReference type="Gene3D" id="3.30.300.30">
    <property type="match status" value="1"/>
</dbReference>
<sequence>MGENIIRGEDFKKKIDVPGLGYLYYHCLKKHANQNKLAQILSSTDERDTYKSLLERSIRTALYLQKIGIKKDDIVCLYGRNHLNSCIPYISSHFIGAIPVCLSNPDLEDNKKTLLELLEPKVIFTTPEYVVFLKEQYNNSRVIVFGEYEGETNFSDIIKTQPNENSFKPIEIENIKDTAIIFFTSGTTGAPKAVCINHFSMLAYMFLENSYDNADLDLVQYISSKTANIVTLDYLTFYSISTGISFFKSIYNGYTRVIWELFNPSQFWILVDKYKINYAYIGPMNAYKLYKTTVPNNIDTSSLAWLHIAGAHVSTECILALRKILHPLSTVVQTYGQTEMSGYTTLYNILDKTHRKYFTKRPDAVGLPGEGISYKVVHLETNEILGPNQKGEVLVKGPMVMNGYYKMDSKECFDPDGYYKTGDIGYYDPEKLLYIVDRIKGVFKVGWYRIHANEIEDVALKHPAVIQVAVFGYKNSYGIVYPSALIVKMENSEVTVEEIRDFVNSQVEDYKKIIGPIKFVQAIPVTSTGKVKCGDLRSLLEKV</sequence>
<dbReference type="InterPro" id="IPR020845">
    <property type="entry name" value="AMP-binding_CS"/>
</dbReference>
<dbReference type="AlphaFoldDB" id="A0A9P0FLU6"/>
<dbReference type="Pfam" id="PF13193">
    <property type="entry name" value="AMP-binding_C"/>
    <property type="match status" value="1"/>
</dbReference>
<evidence type="ECO:0000313" key="8">
    <source>
        <dbReference type="Proteomes" id="UP001154078"/>
    </source>
</evidence>
<keyword evidence="8" id="KW-1185">Reference proteome</keyword>
<dbReference type="Gene3D" id="3.40.50.12780">
    <property type="entry name" value="N-terminal domain of ligase-like"/>
    <property type="match status" value="1"/>
</dbReference>
<name>A0A9P0FLU6_BRAAE</name>
<keyword evidence="4" id="KW-0576">Peroxisome</keyword>
<evidence type="ECO:0000256" key="3">
    <source>
        <dbReference type="ARBA" id="ARBA00022598"/>
    </source>
</evidence>
<evidence type="ECO:0000256" key="2">
    <source>
        <dbReference type="ARBA" id="ARBA00006432"/>
    </source>
</evidence>
<dbReference type="InterPro" id="IPR045851">
    <property type="entry name" value="AMP-bd_C_sf"/>
</dbReference>
<dbReference type="Pfam" id="PF00501">
    <property type="entry name" value="AMP-binding"/>
    <property type="match status" value="1"/>
</dbReference>
<dbReference type="InterPro" id="IPR025110">
    <property type="entry name" value="AMP-bd_C"/>
</dbReference>
<dbReference type="EMBL" id="OV121137">
    <property type="protein sequence ID" value="CAH0559251.1"/>
    <property type="molecule type" value="Genomic_DNA"/>
</dbReference>
<protein>
    <submittedName>
        <fullName evidence="7">Uncharacterized protein</fullName>
    </submittedName>
</protein>